<dbReference type="InterPro" id="IPR001279">
    <property type="entry name" value="Metallo-B-lactamas"/>
</dbReference>
<evidence type="ECO:0000313" key="9">
    <source>
        <dbReference type="Proteomes" id="UP000182719"/>
    </source>
</evidence>
<dbReference type="InterPro" id="IPR036866">
    <property type="entry name" value="RibonucZ/Hydroxyglut_hydro"/>
</dbReference>
<evidence type="ECO:0000256" key="4">
    <source>
        <dbReference type="ARBA" id="ARBA00022801"/>
    </source>
</evidence>
<keyword evidence="3" id="KW-0479">Metal-binding</keyword>
<keyword evidence="6" id="KW-0732">Signal</keyword>
<evidence type="ECO:0000256" key="2">
    <source>
        <dbReference type="ARBA" id="ARBA00007749"/>
    </source>
</evidence>
<dbReference type="GO" id="GO:0046872">
    <property type="term" value="F:metal ion binding"/>
    <property type="evidence" value="ECO:0007669"/>
    <property type="project" value="UniProtKB-KW"/>
</dbReference>
<evidence type="ECO:0000313" key="8">
    <source>
        <dbReference type="EMBL" id="SEK55524.1"/>
    </source>
</evidence>
<feature type="domain" description="Metallo-beta-lactamase" evidence="7">
    <location>
        <begin position="86"/>
        <end position="303"/>
    </location>
</feature>
<dbReference type="PANTHER" id="PTHR42978:SF2">
    <property type="entry name" value="102 KBASES UNSTABLE REGION: FROM 1 TO 119443"/>
    <property type="match status" value="1"/>
</dbReference>
<name>A0A1H7HZF6_STIAU</name>
<feature type="chain" id="PRO_5010318366" evidence="6">
    <location>
        <begin position="21"/>
        <end position="305"/>
    </location>
</feature>
<comment type="cofactor">
    <cofactor evidence="1">
        <name>Zn(2+)</name>
        <dbReference type="ChEBI" id="CHEBI:29105"/>
    </cofactor>
</comment>
<dbReference type="AlphaFoldDB" id="A0A1H7HZF6"/>
<comment type="similarity">
    <text evidence="2">Belongs to the metallo-beta-lactamase superfamily.</text>
</comment>
<gene>
    <name evidence="8" type="ORF">SAMN05444354_101869</name>
</gene>
<dbReference type="RefSeq" id="WP_075005044.1">
    <property type="nucleotide sequence ID" value="NZ_FOAP01000001.1"/>
</dbReference>
<sequence>MRKLLSLCVGVLLFTGCATGSHDTQKSSLGVPRPFSALEAVIDSPGTVTVETIASSDWEADRGGLINLQHPRAQAAGLTPGQEPVQVYFHVLKHPTQGTFLIETGVERAMRDAPTQAAFGAMADSLKGMKFNMPLGDWLAQQKEAPRAVFLTHLHFDHISGMADVPAKTAIYTGPGELASSEHADAVIREGTQRALQGKDPIREWAYEADAAGRFAGVVDVFGDGSVWALWVPGHTPGSTAYLVRTPQGPVLFTGDACHTRWGWEHDVEPGTFSEDIARSAGSLAQLRRLAAEHPAMDVRFGHQR</sequence>
<evidence type="ECO:0000256" key="1">
    <source>
        <dbReference type="ARBA" id="ARBA00001947"/>
    </source>
</evidence>
<dbReference type="PANTHER" id="PTHR42978">
    <property type="entry name" value="QUORUM-QUENCHING LACTONASE YTNP-RELATED-RELATED"/>
    <property type="match status" value="1"/>
</dbReference>
<dbReference type="PROSITE" id="PS51257">
    <property type="entry name" value="PROKAR_LIPOPROTEIN"/>
    <property type="match status" value="1"/>
</dbReference>
<dbReference type="Pfam" id="PF00753">
    <property type="entry name" value="Lactamase_B"/>
    <property type="match status" value="1"/>
</dbReference>
<dbReference type="SMART" id="SM00849">
    <property type="entry name" value="Lactamase_B"/>
    <property type="match status" value="1"/>
</dbReference>
<keyword evidence="5" id="KW-0862">Zinc</keyword>
<dbReference type="SUPFAM" id="SSF56281">
    <property type="entry name" value="Metallo-hydrolase/oxidoreductase"/>
    <property type="match status" value="1"/>
</dbReference>
<reference evidence="9" key="1">
    <citation type="submission" date="2016-10" db="EMBL/GenBank/DDBJ databases">
        <authorList>
            <person name="Varghese N."/>
            <person name="Submissions S."/>
        </authorList>
    </citation>
    <scope>NUCLEOTIDE SEQUENCE [LARGE SCALE GENOMIC DNA]</scope>
    <source>
        <strain evidence="9">DSM 17044</strain>
    </source>
</reference>
<dbReference type="InterPro" id="IPR051013">
    <property type="entry name" value="MBL_superfamily_lactonases"/>
</dbReference>
<dbReference type="Gene3D" id="3.60.15.10">
    <property type="entry name" value="Ribonuclease Z/Hydroxyacylglutathione hydrolase-like"/>
    <property type="match status" value="1"/>
</dbReference>
<dbReference type="Proteomes" id="UP000182719">
    <property type="component" value="Unassembled WGS sequence"/>
</dbReference>
<keyword evidence="4" id="KW-0378">Hydrolase</keyword>
<keyword evidence="9" id="KW-1185">Reference proteome</keyword>
<organism evidence="8 9">
    <name type="scientific">Stigmatella aurantiaca</name>
    <dbReference type="NCBI Taxonomy" id="41"/>
    <lineage>
        <taxon>Bacteria</taxon>
        <taxon>Pseudomonadati</taxon>
        <taxon>Myxococcota</taxon>
        <taxon>Myxococcia</taxon>
        <taxon>Myxococcales</taxon>
        <taxon>Cystobacterineae</taxon>
        <taxon>Archangiaceae</taxon>
        <taxon>Stigmatella</taxon>
    </lineage>
</organism>
<evidence type="ECO:0000256" key="6">
    <source>
        <dbReference type="SAM" id="SignalP"/>
    </source>
</evidence>
<proteinExistence type="inferred from homology"/>
<accession>A0A1H7HZF6</accession>
<evidence type="ECO:0000256" key="5">
    <source>
        <dbReference type="ARBA" id="ARBA00022833"/>
    </source>
</evidence>
<dbReference type="EMBL" id="FOAP01000001">
    <property type="protein sequence ID" value="SEK55524.1"/>
    <property type="molecule type" value="Genomic_DNA"/>
</dbReference>
<dbReference type="GO" id="GO:0016787">
    <property type="term" value="F:hydrolase activity"/>
    <property type="evidence" value="ECO:0007669"/>
    <property type="project" value="UniProtKB-KW"/>
</dbReference>
<protein>
    <submittedName>
        <fullName evidence="8">Metallo-beta-lactamase superfamily protein</fullName>
    </submittedName>
</protein>
<evidence type="ECO:0000256" key="3">
    <source>
        <dbReference type="ARBA" id="ARBA00022723"/>
    </source>
</evidence>
<feature type="signal peptide" evidence="6">
    <location>
        <begin position="1"/>
        <end position="20"/>
    </location>
</feature>
<evidence type="ECO:0000259" key="7">
    <source>
        <dbReference type="SMART" id="SM00849"/>
    </source>
</evidence>
<dbReference type="OrthoDB" id="5443440at2"/>